<dbReference type="GO" id="GO:0016705">
    <property type="term" value="F:oxidoreductase activity, acting on paired donors, with incorporation or reduction of molecular oxygen"/>
    <property type="evidence" value="ECO:0007669"/>
    <property type="project" value="InterPro"/>
</dbReference>
<evidence type="ECO:0000313" key="2">
    <source>
        <dbReference type="EMBL" id="KAF2656945.1"/>
    </source>
</evidence>
<accession>A0A6A6TAE4</accession>
<comment type="similarity">
    <text evidence="1">Belongs to the cytochrome P450 family.</text>
</comment>
<proteinExistence type="inferred from homology"/>
<dbReference type="InterPro" id="IPR036396">
    <property type="entry name" value="Cyt_P450_sf"/>
</dbReference>
<dbReference type="EMBL" id="MU004331">
    <property type="protein sequence ID" value="KAF2656945.1"/>
    <property type="molecule type" value="Genomic_DNA"/>
</dbReference>
<keyword evidence="3" id="KW-1185">Reference proteome</keyword>
<organism evidence="2 3">
    <name type="scientific">Lophiostoma macrostomum CBS 122681</name>
    <dbReference type="NCBI Taxonomy" id="1314788"/>
    <lineage>
        <taxon>Eukaryota</taxon>
        <taxon>Fungi</taxon>
        <taxon>Dikarya</taxon>
        <taxon>Ascomycota</taxon>
        <taxon>Pezizomycotina</taxon>
        <taxon>Dothideomycetes</taxon>
        <taxon>Pleosporomycetidae</taxon>
        <taxon>Pleosporales</taxon>
        <taxon>Lophiostomataceae</taxon>
        <taxon>Lophiostoma</taxon>
    </lineage>
</organism>
<sequence>MFCATRGSCRNIPGPSRDWPTGQLLHKYLDGERKSKQWKATHGPIYRLYSGFNPEIVITTAKDVRSFHSDTKHHCKSHASNAGWLFDSLLGKCLGLINGQDWKTFRQAFGPLFTHRSVGRRVSEIAQEIERCMDHKASSRDGVPLDVLSAIQRAPFWCTAIYVYGPLSESERKKLWSLAERRALIFRNILKGGIYSTPWLRFWDRELFHNLQGFREEWRCFNRTMFQKKQDMPSNRPLFGIWDITLDNRGSVDILCQTLDEMLFANLDVSSHVLSSCLYFIAADTSIQRRLRQEIQASETELEAYCQQRNSLLYYCTLEALRLRPIAAFSMPEYSHEEKILSGCLIPAKTHVIIDAYSVNHDPQVWGEESSKFLPDRFLSIQNIDVRCSKDKYRPRC</sequence>
<keyword evidence="2" id="KW-0503">Monooxygenase</keyword>
<dbReference type="GO" id="GO:0004497">
    <property type="term" value="F:monooxygenase activity"/>
    <property type="evidence" value="ECO:0007669"/>
    <property type="project" value="UniProtKB-KW"/>
</dbReference>
<dbReference type="GO" id="GO:0020037">
    <property type="term" value="F:heme binding"/>
    <property type="evidence" value="ECO:0007669"/>
    <property type="project" value="InterPro"/>
</dbReference>
<dbReference type="InterPro" id="IPR001128">
    <property type="entry name" value="Cyt_P450"/>
</dbReference>
<protein>
    <submittedName>
        <fullName evidence="2">Cytochrome P450 monooxygenase</fullName>
    </submittedName>
</protein>
<dbReference type="PANTHER" id="PTHR24305:SF166">
    <property type="entry name" value="CYTOCHROME P450 12A4, MITOCHONDRIAL-RELATED"/>
    <property type="match status" value="1"/>
</dbReference>
<reference evidence="2" key="1">
    <citation type="journal article" date="2020" name="Stud. Mycol.">
        <title>101 Dothideomycetes genomes: a test case for predicting lifestyles and emergence of pathogens.</title>
        <authorList>
            <person name="Haridas S."/>
            <person name="Albert R."/>
            <person name="Binder M."/>
            <person name="Bloem J."/>
            <person name="Labutti K."/>
            <person name="Salamov A."/>
            <person name="Andreopoulos B."/>
            <person name="Baker S."/>
            <person name="Barry K."/>
            <person name="Bills G."/>
            <person name="Bluhm B."/>
            <person name="Cannon C."/>
            <person name="Castanera R."/>
            <person name="Culley D."/>
            <person name="Daum C."/>
            <person name="Ezra D."/>
            <person name="Gonzalez J."/>
            <person name="Henrissat B."/>
            <person name="Kuo A."/>
            <person name="Liang C."/>
            <person name="Lipzen A."/>
            <person name="Lutzoni F."/>
            <person name="Magnuson J."/>
            <person name="Mondo S."/>
            <person name="Nolan M."/>
            <person name="Ohm R."/>
            <person name="Pangilinan J."/>
            <person name="Park H.-J."/>
            <person name="Ramirez L."/>
            <person name="Alfaro M."/>
            <person name="Sun H."/>
            <person name="Tritt A."/>
            <person name="Yoshinaga Y."/>
            <person name="Zwiers L.-H."/>
            <person name="Turgeon B."/>
            <person name="Goodwin S."/>
            <person name="Spatafora J."/>
            <person name="Crous P."/>
            <person name="Grigoriev I."/>
        </authorList>
    </citation>
    <scope>NUCLEOTIDE SEQUENCE</scope>
    <source>
        <strain evidence="2">CBS 122681</strain>
    </source>
</reference>
<dbReference type="Gene3D" id="1.10.630.10">
    <property type="entry name" value="Cytochrome P450"/>
    <property type="match status" value="1"/>
</dbReference>
<dbReference type="InterPro" id="IPR050121">
    <property type="entry name" value="Cytochrome_P450_monoxygenase"/>
</dbReference>
<gene>
    <name evidence="2" type="ORF">K491DRAFT_743768</name>
</gene>
<dbReference type="GO" id="GO:0005506">
    <property type="term" value="F:iron ion binding"/>
    <property type="evidence" value="ECO:0007669"/>
    <property type="project" value="InterPro"/>
</dbReference>
<dbReference type="Pfam" id="PF00067">
    <property type="entry name" value="p450"/>
    <property type="match status" value="1"/>
</dbReference>
<evidence type="ECO:0000313" key="3">
    <source>
        <dbReference type="Proteomes" id="UP000799324"/>
    </source>
</evidence>
<keyword evidence="2" id="KW-0560">Oxidoreductase</keyword>
<dbReference type="SUPFAM" id="SSF48264">
    <property type="entry name" value="Cytochrome P450"/>
    <property type="match status" value="1"/>
</dbReference>
<dbReference type="PANTHER" id="PTHR24305">
    <property type="entry name" value="CYTOCHROME P450"/>
    <property type="match status" value="1"/>
</dbReference>
<evidence type="ECO:0000256" key="1">
    <source>
        <dbReference type="ARBA" id="ARBA00010617"/>
    </source>
</evidence>
<dbReference type="OrthoDB" id="2789670at2759"/>
<dbReference type="Proteomes" id="UP000799324">
    <property type="component" value="Unassembled WGS sequence"/>
</dbReference>
<dbReference type="AlphaFoldDB" id="A0A6A6TAE4"/>
<name>A0A6A6TAE4_9PLEO</name>